<keyword evidence="1" id="KW-0812">Transmembrane</keyword>
<organism evidence="2 3">
    <name type="scientific">Ensete ventricosum</name>
    <name type="common">Abyssinian banana</name>
    <name type="synonym">Musa ensete</name>
    <dbReference type="NCBI Taxonomy" id="4639"/>
    <lineage>
        <taxon>Eukaryota</taxon>
        <taxon>Viridiplantae</taxon>
        <taxon>Streptophyta</taxon>
        <taxon>Embryophyta</taxon>
        <taxon>Tracheophyta</taxon>
        <taxon>Spermatophyta</taxon>
        <taxon>Magnoliopsida</taxon>
        <taxon>Liliopsida</taxon>
        <taxon>Zingiberales</taxon>
        <taxon>Musaceae</taxon>
        <taxon>Ensete</taxon>
    </lineage>
</organism>
<keyword evidence="1" id="KW-1133">Transmembrane helix</keyword>
<dbReference type="AlphaFoldDB" id="A0A427B743"/>
<comment type="caution">
    <text evidence="2">The sequence shown here is derived from an EMBL/GenBank/DDBJ whole genome shotgun (WGS) entry which is preliminary data.</text>
</comment>
<dbReference type="Proteomes" id="UP000287651">
    <property type="component" value="Unassembled WGS sequence"/>
</dbReference>
<protein>
    <recommendedName>
        <fullName evidence="4">RRM domain-containing protein</fullName>
    </recommendedName>
</protein>
<evidence type="ECO:0008006" key="4">
    <source>
        <dbReference type="Google" id="ProtNLM"/>
    </source>
</evidence>
<evidence type="ECO:0000313" key="2">
    <source>
        <dbReference type="EMBL" id="RRT84310.1"/>
    </source>
</evidence>
<dbReference type="EMBL" id="AMZH03000328">
    <property type="protein sequence ID" value="RRT84310.1"/>
    <property type="molecule type" value="Genomic_DNA"/>
</dbReference>
<accession>A0A427B743</accession>
<gene>
    <name evidence="2" type="ORF">B296_00012717</name>
</gene>
<evidence type="ECO:0000256" key="1">
    <source>
        <dbReference type="SAM" id="Phobius"/>
    </source>
</evidence>
<feature type="transmembrane region" description="Helical" evidence="1">
    <location>
        <begin position="6"/>
        <end position="25"/>
    </location>
</feature>
<evidence type="ECO:0000313" key="3">
    <source>
        <dbReference type="Proteomes" id="UP000287651"/>
    </source>
</evidence>
<proteinExistence type="predicted"/>
<sequence>MYSNSFQIIVWIFALTYEVLMVHHLQVPMEQCNMRAGADPQSMNAPNWTIDVSDVRIIALFFYTLIGKKSFVSFGRESEMSQLAYVTFKDSQGADAALLL</sequence>
<name>A0A427B743_ENSVE</name>
<keyword evidence="1" id="KW-0472">Membrane</keyword>
<reference evidence="2 3" key="1">
    <citation type="journal article" date="2014" name="Agronomy (Basel)">
        <title>A Draft Genome Sequence for Ensete ventricosum, the Drought-Tolerant Tree Against Hunger.</title>
        <authorList>
            <person name="Harrison J."/>
            <person name="Moore K.A."/>
            <person name="Paszkiewicz K."/>
            <person name="Jones T."/>
            <person name="Grant M."/>
            <person name="Ambacheew D."/>
            <person name="Muzemil S."/>
            <person name="Studholme D.J."/>
        </authorList>
    </citation>
    <scope>NUCLEOTIDE SEQUENCE [LARGE SCALE GENOMIC DNA]</scope>
</reference>